<dbReference type="InterPro" id="IPR029058">
    <property type="entry name" value="AB_hydrolase_fold"/>
</dbReference>
<keyword evidence="2" id="KW-0378">Hydrolase</keyword>
<evidence type="ECO:0000313" key="3">
    <source>
        <dbReference type="Proteomes" id="UP000831113"/>
    </source>
</evidence>
<dbReference type="RefSeq" id="WP_243803211.1">
    <property type="nucleotide sequence ID" value="NZ_CP094671.1"/>
</dbReference>
<dbReference type="EMBL" id="CP094671">
    <property type="protein sequence ID" value="UOG77428.1"/>
    <property type="molecule type" value="Genomic_DNA"/>
</dbReference>
<dbReference type="InterPro" id="IPR050266">
    <property type="entry name" value="AB_hydrolase_sf"/>
</dbReference>
<dbReference type="InterPro" id="IPR000073">
    <property type="entry name" value="AB_hydrolase_1"/>
</dbReference>
<organism evidence="2 3">
    <name type="scientific">Hymenobacter tibetensis</name>
    <dbReference type="NCBI Taxonomy" id="497967"/>
    <lineage>
        <taxon>Bacteria</taxon>
        <taxon>Pseudomonadati</taxon>
        <taxon>Bacteroidota</taxon>
        <taxon>Cytophagia</taxon>
        <taxon>Cytophagales</taxon>
        <taxon>Hymenobacteraceae</taxon>
        <taxon>Hymenobacter</taxon>
    </lineage>
</organism>
<dbReference type="Pfam" id="PF12697">
    <property type="entry name" value="Abhydrolase_6"/>
    <property type="match status" value="1"/>
</dbReference>
<dbReference type="Gene3D" id="3.40.50.1820">
    <property type="entry name" value="alpha/beta hydrolase"/>
    <property type="match status" value="1"/>
</dbReference>
<dbReference type="Proteomes" id="UP000831113">
    <property type="component" value="Plasmid unnamed2"/>
</dbReference>
<dbReference type="GO" id="GO:0016787">
    <property type="term" value="F:hydrolase activity"/>
    <property type="evidence" value="ECO:0007669"/>
    <property type="project" value="UniProtKB-KW"/>
</dbReference>
<dbReference type="InterPro" id="IPR000639">
    <property type="entry name" value="Epox_hydrolase-like"/>
</dbReference>
<reference evidence="2 3" key="1">
    <citation type="submission" date="2022-03" db="EMBL/GenBank/DDBJ databases">
        <title>Hymenobactersp. isolated from the air.</title>
        <authorList>
            <person name="Won M."/>
            <person name="Kwon S.-W."/>
        </authorList>
    </citation>
    <scope>NUCLEOTIDE SEQUENCE [LARGE SCALE GENOMIC DNA]</scope>
    <source>
        <strain evidence="2 3">KACC 21982</strain>
        <plasmid evidence="2 3">unnamed2</plasmid>
    </source>
</reference>
<evidence type="ECO:0000259" key="1">
    <source>
        <dbReference type="Pfam" id="PF12697"/>
    </source>
</evidence>
<gene>
    <name evidence="2" type="ORF">MTX78_23620</name>
</gene>
<dbReference type="PANTHER" id="PTHR43798">
    <property type="entry name" value="MONOACYLGLYCEROL LIPASE"/>
    <property type="match status" value="1"/>
</dbReference>
<name>A0ABY4D4Z1_9BACT</name>
<sequence>MTPHFISVLDNLSVATYEGGDPAGLPLFFLHGNSLAADIFARQFKAPELQHFRLVAFDLPGHGQSPPAPGHYGLGAMRATVLAAVQKLGLEQAVAVGHSYGGHLLLELLPNLPSLQGLVAIAPPVSTLADMEAAFPISDTRLLFYTSAITSSEAEAMARYALGPLAPASLVALLEADVLRTDGRIRSELTASIGELGDEVGNLHRTAVPLAFVTGEQDHSMRLPYFDTLMAPSRWGPSQHLIPGAGHSPFLENPLAFNTLLLQFVAATARRGAAIDS</sequence>
<dbReference type="PANTHER" id="PTHR43798:SF33">
    <property type="entry name" value="HYDROLASE, PUTATIVE (AFU_ORTHOLOGUE AFUA_2G14860)-RELATED"/>
    <property type="match status" value="1"/>
</dbReference>
<keyword evidence="2" id="KW-0614">Plasmid</keyword>
<protein>
    <submittedName>
        <fullName evidence="2">Alpha/beta hydrolase</fullName>
    </submittedName>
</protein>
<dbReference type="PRINTS" id="PR00412">
    <property type="entry name" value="EPOXHYDRLASE"/>
</dbReference>
<proteinExistence type="predicted"/>
<geneLocation type="plasmid" evidence="2 3">
    <name>unnamed2</name>
</geneLocation>
<dbReference type="SUPFAM" id="SSF53474">
    <property type="entry name" value="alpha/beta-Hydrolases"/>
    <property type="match status" value="1"/>
</dbReference>
<evidence type="ECO:0000313" key="2">
    <source>
        <dbReference type="EMBL" id="UOG77428.1"/>
    </source>
</evidence>
<accession>A0ABY4D4Z1</accession>
<feature type="domain" description="AB hydrolase-1" evidence="1">
    <location>
        <begin position="27"/>
        <end position="258"/>
    </location>
</feature>
<keyword evidence="3" id="KW-1185">Reference proteome</keyword>